<keyword evidence="6" id="KW-1185">Reference proteome</keyword>
<dbReference type="SUPFAM" id="SSF53335">
    <property type="entry name" value="S-adenosyl-L-methionine-dependent methyltransferases"/>
    <property type="match status" value="1"/>
</dbReference>
<evidence type="ECO:0000256" key="3">
    <source>
        <dbReference type="ARBA" id="ARBA00022691"/>
    </source>
</evidence>
<dbReference type="PANTHER" id="PTHR43464:SF19">
    <property type="entry name" value="UBIQUINONE BIOSYNTHESIS O-METHYLTRANSFERASE, MITOCHONDRIAL"/>
    <property type="match status" value="1"/>
</dbReference>
<dbReference type="InterPro" id="IPR041698">
    <property type="entry name" value="Methyltransf_25"/>
</dbReference>
<protein>
    <submittedName>
        <fullName evidence="5">Class I SAM-dependent methyltransferase</fullName>
    </submittedName>
</protein>
<evidence type="ECO:0000256" key="1">
    <source>
        <dbReference type="ARBA" id="ARBA00022603"/>
    </source>
</evidence>
<reference evidence="5 6" key="1">
    <citation type="submission" date="2019-08" db="EMBL/GenBank/DDBJ databases">
        <authorList>
            <person name="Seo M.-J."/>
        </authorList>
    </citation>
    <scope>NUCLEOTIDE SEQUENCE [LARGE SCALE GENOMIC DNA]</scope>
    <source>
        <strain evidence="5 6">KIGAM108</strain>
    </source>
</reference>
<proteinExistence type="predicted"/>
<dbReference type="GO" id="GO:0008168">
    <property type="term" value="F:methyltransferase activity"/>
    <property type="evidence" value="ECO:0007669"/>
    <property type="project" value="UniProtKB-KW"/>
</dbReference>
<name>A0A5D6V028_9BACT</name>
<dbReference type="PANTHER" id="PTHR43464">
    <property type="entry name" value="METHYLTRANSFERASE"/>
    <property type="match status" value="1"/>
</dbReference>
<keyword evidence="1 5" id="KW-0489">Methyltransferase</keyword>
<dbReference type="EMBL" id="VTHL01000014">
    <property type="protein sequence ID" value="TYZ08119.1"/>
    <property type="molecule type" value="Genomic_DNA"/>
</dbReference>
<dbReference type="InterPro" id="IPR029063">
    <property type="entry name" value="SAM-dependent_MTases_sf"/>
</dbReference>
<evidence type="ECO:0000256" key="2">
    <source>
        <dbReference type="ARBA" id="ARBA00022679"/>
    </source>
</evidence>
<organism evidence="5 6">
    <name type="scientific">Hymenobacter lutimineralis</name>
    <dbReference type="NCBI Taxonomy" id="2606448"/>
    <lineage>
        <taxon>Bacteria</taxon>
        <taxon>Pseudomonadati</taxon>
        <taxon>Bacteroidota</taxon>
        <taxon>Cytophagia</taxon>
        <taxon>Cytophagales</taxon>
        <taxon>Hymenobacteraceae</taxon>
        <taxon>Hymenobacter</taxon>
    </lineage>
</organism>
<dbReference type="RefSeq" id="WP_149071613.1">
    <property type="nucleotide sequence ID" value="NZ_VTHL01000014.1"/>
</dbReference>
<sequence>MKDIYNDATYLSHNPTWHEEDAPFKAERILSLLRHHPVPYQTVAEVGCGSGEILVQLARHMPPATQFVGYDISLDALAIAQPKATPQLRFEHLDLTQATLPAPFDLLLVIDVLEHLTDYFAFLRGIVGKARYTLFHIPLDMSVWSLLREQMLLESKARVGHIHNFTEDFILSVLAEYGFKVVAKRYTEPVYKNKTRKEHVLHWLREGLYAVHPKFCTKTLGGYSLLVLTENQDYPAA</sequence>
<accession>A0A5D6V028</accession>
<evidence type="ECO:0000313" key="6">
    <source>
        <dbReference type="Proteomes" id="UP000322791"/>
    </source>
</evidence>
<evidence type="ECO:0000259" key="4">
    <source>
        <dbReference type="Pfam" id="PF13649"/>
    </source>
</evidence>
<keyword evidence="3" id="KW-0949">S-adenosyl-L-methionine</keyword>
<dbReference type="CDD" id="cd02440">
    <property type="entry name" value="AdoMet_MTases"/>
    <property type="match status" value="1"/>
</dbReference>
<dbReference type="Gene3D" id="3.40.50.150">
    <property type="entry name" value="Vaccinia Virus protein VP39"/>
    <property type="match status" value="1"/>
</dbReference>
<dbReference type="Proteomes" id="UP000322791">
    <property type="component" value="Unassembled WGS sequence"/>
</dbReference>
<keyword evidence="2 5" id="KW-0808">Transferase</keyword>
<evidence type="ECO:0000313" key="5">
    <source>
        <dbReference type="EMBL" id="TYZ08119.1"/>
    </source>
</evidence>
<feature type="domain" description="Methyltransferase" evidence="4">
    <location>
        <begin position="43"/>
        <end position="124"/>
    </location>
</feature>
<dbReference type="GO" id="GO:0032259">
    <property type="term" value="P:methylation"/>
    <property type="evidence" value="ECO:0007669"/>
    <property type="project" value="UniProtKB-KW"/>
</dbReference>
<gene>
    <name evidence="5" type="ORF">FY528_13840</name>
</gene>
<dbReference type="AlphaFoldDB" id="A0A5D6V028"/>
<comment type="caution">
    <text evidence="5">The sequence shown here is derived from an EMBL/GenBank/DDBJ whole genome shotgun (WGS) entry which is preliminary data.</text>
</comment>
<dbReference type="Pfam" id="PF13649">
    <property type="entry name" value="Methyltransf_25"/>
    <property type="match status" value="1"/>
</dbReference>